<feature type="compositionally biased region" description="Basic residues" evidence="1">
    <location>
        <begin position="26"/>
        <end position="44"/>
    </location>
</feature>
<feature type="region of interest" description="Disordered" evidence="1">
    <location>
        <begin position="1"/>
        <end position="49"/>
    </location>
</feature>
<keyword evidence="3" id="KW-1185">Reference proteome</keyword>
<dbReference type="Pfam" id="PF11951">
    <property type="entry name" value="Fungal_trans_2"/>
    <property type="match status" value="1"/>
</dbReference>
<evidence type="ECO:0000313" key="2">
    <source>
        <dbReference type="EMBL" id="KIM30629.1"/>
    </source>
</evidence>
<dbReference type="Proteomes" id="UP000054097">
    <property type="component" value="Unassembled WGS sequence"/>
</dbReference>
<reference evidence="3" key="2">
    <citation type="submission" date="2015-01" db="EMBL/GenBank/DDBJ databases">
        <title>Evolutionary Origins and Diversification of the Mycorrhizal Mutualists.</title>
        <authorList>
            <consortium name="DOE Joint Genome Institute"/>
            <consortium name="Mycorrhizal Genomics Consortium"/>
            <person name="Kohler A."/>
            <person name="Kuo A."/>
            <person name="Nagy L.G."/>
            <person name="Floudas D."/>
            <person name="Copeland A."/>
            <person name="Barry K.W."/>
            <person name="Cichocki N."/>
            <person name="Veneault-Fourrey C."/>
            <person name="LaButti K."/>
            <person name="Lindquist E.A."/>
            <person name="Lipzen A."/>
            <person name="Lundell T."/>
            <person name="Morin E."/>
            <person name="Murat C."/>
            <person name="Riley R."/>
            <person name="Ohm R."/>
            <person name="Sun H."/>
            <person name="Tunlid A."/>
            <person name="Henrissat B."/>
            <person name="Grigoriev I.V."/>
            <person name="Hibbett D.S."/>
            <person name="Martin F."/>
        </authorList>
    </citation>
    <scope>NUCLEOTIDE SEQUENCE [LARGE SCALE GENOMIC DNA]</scope>
    <source>
        <strain evidence="3">MAFF 305830</strain>
    </source>
</reference>
<evidence type="ECO:0008006" key="4">
    <source>
        <dbReference type="Google" id="ProtNLM"/>
    </source>
</evidence>
<accession>A0A0C3BET9</accession>
<dbReference type="HOGENOM" id="CLU_664237_0_0_1"/>
<evidence type="ECO:0000256" key="1">
    <source>
        <dbReference type="SAM" id="MobiDB-lite"/>
    </source>
</evidence>
<feature type="compositionally biased region" description="Low complexity" evidence="1">
    <location>
        <begin position="1"/>
        <end position="21"/>
    </location>
</feature>
<dbReference type="InterPro" id="IPR021858">
    <property type="entry name" value="Fun_TF"/>
</dbReference>
<dbReference type="AlphaFoldDB" id="A0A0C3BET9"/>
<proteinExistence type="predicted"/>
<name>A0A0C3BET9_SERVB</name>
<dbReference type="EMBL" id="KN824284">
    <property type="protein sequence ID" value="KIM30629.1"/>
    <property type="molecule type" value="Genomic_DNA"/>
</dbReference>
<dbReference type="STRING" id="933852.A0A0C3BET9"/>
<protein>
    <recommendedName>
        <fullName evidence="4">Transcription factor domain-containing protein</fullName>
    </recommendedName>
</protein>
<gene>
    <name evidence="2" type="ORF">M408DRAFT_328166</name>
</gene>
<sequence length="414" mass="45041">MSQLPPSASADSSDSSHLFFSPNMHHQQRHPNHHHHIHHHHRPKPQPQPLSRIASQLLSLLKRTSLPAEYASIASQLLDLHLFKSHALASQSSHANVEHEAARRAQLIDAELTRLANRSAFDNLFAGTTGFAFDPSTFLSPSQSHPSTSPYTYSSPMTVWSPELVSDSMSTFSGSSAPTSPAAPLLAMSSSHHASTSLDLFYDPMAQHQQHQHQQLYDSYLPMHHTLAQPQHQPQQQQFGSALGFGNLGALGLSSDFLFSDYSSSPSISLLPPTPTPTMLPPPAKVAPSAAIASVVPPSPTQPQHDSDPLQIHHETCTLLLQAVLSTTGSSQFEYVNPSQELEECLQRLTTKFAPLSLSSSPSLSTEYLFGATVAGAMSVSADRRAFFRRIVAAIESRSASSECIAMLDEAWRD</sequence>
<reference evidence="2 3" key="1">
    <citation type="submission" date="2014-04" db="EMBL/GenBank/DDBJ databases">
        <authorList>
            <consortium name="DOE Joint Genome Institute"/>
            <person name="Kuo A."/>
            <person name="Zuccaro A."/>
            <person name="Kohler A."/>
            <person name="Nagy L.G."/>
            <person name="Floudas D."/>
            <person name="Copeland A."/>
            <person name="Barry K.W."/>
            <person name="Cichocki N."/>
            <person name="Veneault-Fourrey C."/>
            <person name="LaButti K."/>
            <person name="Lindquist E.A."/>
            <person name="Lipzen A."/>
            <person name="Lundell T."/>
            <person name="Morin E."/>
            <person name="Murat C."/>
            <person name="Sun H."/>
            <person name="Tunlid A."/>
            <person name="Henrissat B."/>
            <person name="Grigoriev I.V."/>
            <person name="Hibbett D.S."/>
            <person name="Martin F."/>
            <person name="Nordberg H.P."/>
            <person name="Cantor M.N."/>
            <person name="Hua S.X."/>
        </authorList>
    </citation>
    <scope>NUCLEOTIDE SEQUENCE [LARGE SCALE GENOMIC DNA]</scope>
    <source>
        <strain evidence="2 3">MAFF 305830</strain>
    </source>
</reference>
<organism evidence="2 3">
    <name type="scientific">Serendipita vermifera MAFF 305830</name>
    <dbReference type="NCBI Taxonomy" id="933852"/>
    <lineage>
        <taxon>Eukaryota</taxon>
        <taxon>Fungi</taxon>
        <taxon>Dikarya</taxon>
        <taxon>Basidiomycota</taxon>
        <taxon>Agaricomycotina</taxon>
        <taxon>Agaricomycetes</taxon>
        <taxon>Sebacinales</taxon>
        <taxon>Serendipitaceae</taxon>
        <taxon>Serendipita</taxon>
    </lineage>
</organism>
<evidence type="ECO:0000313" key="3">
    <source>
        <dbReference type="Proteomes" id="UP000054097"/>
    </source>
</evidence>